<organism evidence="3 4">
    <name type="scientific">Palaeococcus pacificus DY20341</name>
    <dbReference type="NCBI Taxonomy" id="1343739"/>
    <lineage>
        <taxon>Archaea</taxon>
        <taxon>Methanobacteriati</taxon>
        <taxon>Methanobacteriota</taxon>
        <taxon>Thermococci</taxon>
        <taxon>Thermococcales</taxon>
        <taxon>Thermococcaceae</taxon>
        <taxon>Palaeococcus</taxon>
    </lineage>
</organism>
<name>A0A075LSB1_9EURY</name>
<sequence length="220" mass="25948">MLYTAQRAIYHKKRFKKLAVITLILFILFLVHPIFMYLGFFTLIFTLREYNRHITWKKGFEGEFRVIEEFNYPESVILSDIHLPNRRGNIDHVIVNSKGIFVLETKNYSGEYYVNGDVWTIGSSKKRKRRIRSPTIEAKREASAISSLLKRVLKKEYYVQPLIVLTGDAIIWEKTKSTVPIFELEKLDAYLNQFPNRLTKEEVLKIVSVLEKYAQHVKET</sequence>
<dbReference type="AlphaFoldDB" id="A0A075LSB1"/>
<feature type="transmembrane region" description="Helical" evidence="1">
    <location>
        <begin position="20"/>
        <end position="45"/>
    </location>
</feature>
<keyword evidence="1" id="KW-1133">Transmembrane helix</keyword>
<dbReference type="KEGG" id="ppac:PAP_06125"/>
<dbReference type="Proteomes" id="UP000027981">
    <property type="component" value="Chromosome"/>
</dbReference>
<feature type="domain" description="NERD" evidence="2">
    <location>
        <begin position="58"/>
        <end position="168"/>
    </location>
</feature>
<evidence type="ECO:0000313" key="4">
    <source>
        <dbReference type="Proteomes" id="UP000027981"/>
    </source>
</evidence>
<gene>
    <name evidence="3" type="ORF">PAP_06125</name>
</gene>
<proteinExistence type="predicted"/>
<dbReference type="PROSITE" id="PS50965">
    <property type="entry name" value="NERD"/>
    <property type="match status" value="1"/>
</dbReference>
<accession>A0A075LSB1</accession>
<evidence type="ECO:0000313" key="3">
    <source>
        <dbReference type="EMBL" id="AIF69625.1"/>
    </source>
</evidence>
<keyword evidence="1" id="KW-0812">Transmembrane</keyword>
<dbReference type="EMBL" id="CP006019">
    <property type="protein sequence ID" value="AIF69625.1"/>
    <property type="molecule type" value="Genomic_DNA"/>
</dbReference>
<dbReference type="HOGENOM" id="CLU_1253625_0_0_2"/>
<dbReference type="InterPro" id="IPR011528">
    <property type="entry name" value="NERD"/>
</dbReference>
<reference evidence="3 4" key="2">
    <citation type="journal article" date="2015" name="Genome Announc.">
        <title>Complete Genome Sequence of Hyperthermophilic Piezophilic Archaeon Palaeococcus pacificus DY20341T, Isolated from Deep-Sea Hydrothermal Sediments.</title>
        <authorList>
            <person name="Zeng X."/>
            <person name="Jebbar M."/>
            <person name="Shao Z."/>
        </authorList>
    </citation>
    <scope>NUCLEOTIDE SEQUENCE [LARGE SCALE GENOMIC DNA]</scope>
    <source>
        <strain evidence="3 4">DY20341</strain>
    </source>
</reference>
<evidence type="ECO:0000256" key="1">
    <source>
        <dbReference type="SAM" id="Phobius"/>
    </source>
</evidence>
<dbReference type="eggNOG" id="arCOG06670">
    <property type="taxonomic scope" value="Archaea"/>
</dbReference>
<evidence type="ECO:0000259" key="2">
    <source>
        <dbReference type="PROSITE" id="PS50965"/>
    </source>
</evidence>
<keyword evidence="1" id="KW-0472">Membrane</keyword>
<dbReference type="Pfam" id="PF08378">
    <property type="entry name" value="NERD"/>
    <property type="match status" value="1"/>
</dbReference>
<keyword evidence="4" id="KW-1185">Reference proteome</keyword>
<protein>
    <recommendedName>
        <fullName evidence="2">NERD domain-containing protein</fullName>
    </recommendedName>
</protein>
<reference evidence="4" key="1">
    <citation type="submission" date="2013-06" db="EMBL/GenBank/DDBJ databases">
        <title>Complete Genome Sequence of Hyperthermophilic Palaeococcus pacificus DY20341T, Isolated from a Deep-Sea Hydrothermal Sediments.</title>
        <authorList>
            <person name="Zeng X."/>
            <person name="Shao Z."/>
        </authorList>
    </citation>
    <scope>NUCLEOTIDE SEQUENCE [LARGE SCALE GENOMIC DNA]</scope>
    <source>
        <strain evidence="4">DY20341</strain>
    </source>
</reference>